<dbReference type="AlphaFoldDB" id="A0A915LBY7"/>
<keyword evidence="1" id="KW-0812">Transmembrane</keyword>
<keyword evidence="2" id="KW-1185">Reference proteome</keyword>
<evidence type="ECO:0000256" key="1">
    <source>
        <dbReference type="SAM" id="Phobius"/>
    </source>
</evidence>
<keyword evidence="1" id="KW-1133">Transmembrane helix</keyword>
<dbReference type="WBParaSite" id="nRc.2.0.1.t48372-RA">
    <property type="protein sequence ID" value="nRc.2.0.1.t48372-RA"/>
    <property type="gene ID" value="nRc.2.0.1.g48372"/>
</dbReference>
<dbReference type="Proteomes" id="UP000887565">
    <property type="component" value="Unplaced"/>
</dbReference>
<protein>
    <submittedName>
        <fullName evidence="3">Uncharacterized protein</fullName>
    </submittedName>
</protein>
<sequence length="94" mass="10866">MSSRGQVIRLLGILLLILLLGAIIMILMMMFLLIHRMSLLIINCKAKYYQQTETRWLLDFWAPISSKAKTFYKDIAKACNHLCPEVGLYMACKK</sequence>
<name>A0A915LBY7_ROMCU</name>
<reference evidence="3" key="1">
    <citation type="submission" date="2022-11" db="UniProtKB">
        <authorList>
            <consortium name="WormBaseParasite"/>
        </authorList>
    </citation>
    <scope>IDENTIFICATION</scope>
</reference>
<accession>A0A915LBY7</accession>
<evidence type="ECO:0000313" key="3">
    <source>
        <dbReference type="WBParaSite" id="nRc.2.0.1.t48372-RA"/>
    </source>
</evidence>
<evidence type="ECO:0000313" key="2">
    <source>
        <dbReference type="Proteomes" id="UP000887565"/>
    </source>
</evidence>
<feature type="transmembrane region" description="Helical" evidence="1">
    <location>
        <begin position="7"/>
        <end position="34"/>
    </location>
</feature>
<organism evidence="2 3">
    <name type="scientific">Romanomermis culicivorax</name>
    <name type="common">Nematode worm</name>
    <dbReference type="NCBI Taxonomy" id="13658"/>
    <lineage>
        <taxon>Eukaryota</taxon>
        <taxon>Metazoa</taxon>
        <taxon>Ecdysozoa</taxon>
        <taxon>Nematoda</taxon>
        <taxon>Enoplea</taxon>
        <taxon>Dorylaimia</taxon>
        <taxon>Mermithida</taxon>
        <taxon>Mermithoidea</taxon>
        <taxon>Mermithidae</taxon>
        <taxon>Romanomermis</taxon>
    </lineage>
</organism>
<keyword evidence="1" id="KW-0472">Membrane</keyword>
<proteinExistence type="predicted"/>